<dbReference type="SUPFAM" id="SSF46785">
    <property type="entry name" value="Winged helix' DNA-binding domain"/>
    <property type="match status" value="1"/>
</dbReference>
<dbReference type="PANTHER" id="PTHR33164:SF99">
    <property type="entry name" value="MARR FAMILY REGULATORY PROTEIN"/>
    <property type="match status" value="1"/>
</dbReference>
<evidence type="ECO:0000259" key="4">
    <source>
        <dbReference type="PROSITE" id="PS50995"/>
    </source>
</evidence>
<organism evidence="5 6">
    <name type="scientific">Kribbella caucasensis</name>
    <dbReference type="NCBI Taxonomy" id="2512215"/>
    <lineage>
        <taxon>Bacteria</taxon>
        <taxon>Bacillati</taxon>
        <taxon>Actinomycetota</taxon>
        <taxon>Actinomycetes</taxon>
        <taxon>Propionibacteriales</taxon>
        <taxon>Kribbellaceae</taxon>
        <taxon>Kribbella</taxon>
    </lineage>
</organism>
<evidence type="ECO:0000313" key="6">
    <source>
        <dbReference type="Proteomes" id="UP000295388"/>
    </source>
</evidence>
<dbReference type="InterPro" id="IPR039422">
    <property type="entry name" value="MarR/SlyA-like"/>
</dbReference>
<dbReference type="RefSeq" id="WP_133798051.1">
    <property type="nucleotide sequence ID" value="NZ_SNWQ01000001.1"/>
</dbReference>
<reference evidence="5 6" key="1">
    <citation type="submission" date="2019-03" db="EMBL/GenBank/DDBJ databases">
        <title>Genomic Encyclopedia of Type Strains, Phase III (KMG-III): the genomes of soil and plant-associated and newly described type strains.</title>
        <authorList>
            <person name="Whitman W."/>
        </authorList>
    </citation>
    <scope>NUCLEOTIDE SEQUENCE [LARGE SCALE GENOMIC DNA]</scope>
    <source>
        <strain evidence="5 6">VKM Ac-2527</strain>
    </source>
</reference>
<dbReference type="SMART" id="SM00347">
    <property type="entry name" value="HTH_MARR"/>
    <property type="match status" value="1"/>
</dbReference>
<keyword evidence="6" id="KW-1185">Reference proteome</keyword>
<keyword evidence="2 5" id="KW-0238">DNA-binding</keyword>
<dbReference type="InterPro" id="IPR000835">
    <property type="entry name" value="HTH_MarR-typ"/>
</dbReference>
<dbReference type="PROSITE" id="PS01117">
    <property type="entry name" value="HTH_MARR_1"/>
    <property type="match status" value="1"/>
</dbReference>
<dbReference type="InterPro" id="IPR023187">
    <property type="entry name" value="Tscrpt_reg_MarR-type_CS"/>
</dbReference>
<dbReference type="GO" id="GO:0003700">
    <property type="term" value="F:DNA-binding transcription factor activity"/>
    <property type="evidence" value="ECO:0007669"/>
    <property type="project" value="InterPro"/>
</dbReference>
<dbReference type="InterPro" id="IPR036390">
    <property type="entry name" value="WH_DNA-bd_sf"/>
</dbReference>
<dbReference type="AlphaFoldDB" id="A0A4R6KPA5"/>
<protein>
    <submittedName>
        <fullName evidence="5">DNA-binding MarR family transcriptional regulator</fullName>
    </submittedName>
</protein>
<gene>
    <name evidence="5" type="ORF">EV643_101251</name>
</gene>
<comment type="caution">
    <text evidence="5">The sequence shown here is derived from an EMBL/GenBank/DDBJ whole genome shotgun (WGS) entry which is preliminary data.</text>
</comment>
<accession>A0A4R6KPA5</accession>
<evidence type="ECO:0000256" key="2">
    <source>
        <dbReference type="ARBA" id="ARBA00023125"/>
    </source>
</evidence>
<dbReference type="PROSITE" id="PS50995">
    <property type="entry name" value="HTH_MARR_2"/>
    <property type="match status" value="1"/>
</dbReference>
<dbReference type="GO" id="GO:0003677">
    <property type="term" value="F:DNA binding"/>
    <property type="evidence" value="ECO:0007669"/>
    <property type="project" value="UniProtKB-KW"/>
</dbReference>
<evidence type="ECO:0000313" key="5">
    <source>
        <dbReference type="EMBL" id="TDO54462.1"/>
    </source>
</evidence>
<dbReference type="Pfam" id="PF12802">
    <property type="entry name" value="MarR_2"/>
    <property type="match status" value="1"/>
</dbReference>
<feature type="domain" description="HTH marR-type" evidence="4">
    <location>
        <begin position="9"/>
        <end position="142"/>
    </location>
</feature>
<dbReference type="EMBL" id="SNWQ01000001">
    <property type="protein sequence ID" value="TDO54462.1"/>
    <property type="molecule type" value="Genomic_DNA"/>
</dbReference>
<dbReference type="InterPro" id="IPR036388">
    <property type="entry name" value="WH-like_DNA-bd_sf"/>
</dbReference>
<proteinExistence type="predicted"/>
<sequence length="153" mass="16558">MPSTDQQRRANTIAMLGQAYSLLGFRIVDGVVGAGYPQKPSHSAVFAQIKREGSRLTDLARGANMTPQSMSEVVAELIDLGYVERRPDPTDGRAKLIVLTARGHACIDAGEATIQDLEADITTLLGKQGHNQLRTLLTKLLATAARDPHDRPE</sequence>
<dbReference type="PANTHER" id="PTHR33164">
    <property type="entry name" value="TRANSCRIPTIONAL REGULATOR, MARR FAMILY"/>
    <property type="match status" value="1"/>
</dbReference>
<evidence type="ECO:0000256" key="1">
    <source>
        <dbReference type="ARBA" id="ARBA00023015"/>
    </source>
</evidence>
<dbReference type="Proteomes" id="UP000295388">
    <property type="component" value="Unassembled WGS sequence"/>
</dbReference>
<name>A0A4R6KPA5_9ACTN</name>
<dbReference type="Gene3D" id="1.10.10.10">
    <property type="entry name" value="Winged helix-like DNA-binding domain superfamily/Winged helix DNA-binding domain"/>
    <property type="match status" value="1"/>
</dbReference>
<keyword evidence="1" id="KW-0805">Transcription regulation</keyword>
<keyword evidence="3" id="KW-0804">Transcription</keyword>
<dbReference type="GO" id="GO:0006950">
    <property type="term" value="P:response to stress"/>
    <property type="evidence" value="ECO:0007669"/>
    <property type="project" value="TreeGrafter"/>
</dbReference>
<dbReference type="OrthoDB" id="122135at2"/>
<evidence type="ECO:0000256" key="3">
    <source>
        <dbReference type="ARBA" id="ARBA00023163"/>
    </source>
</evidence>